<proteinExistence type="predicted"/>
<organism evidence="1 2">
    <name type="scientific">Triparma laevis f. longispina</name>
    <dbReference type="NCBI Taxonomy" id="1714387"/>
    <lineage>
        <taxon>Eukaryota</taxon>
        <taxon>Sar</taxon>
        <taxon>Stramenopiles</taxon>
        <taxon>Ochrophyta</taxon>
        <taxon>Bolidophyceae</taxon>
        <taxon>Parmales</taxon>
        <taxon>Triparmaceae</taxon>
        <taxon>Triparma</taxon>
    </lineage>
</organism>
<comment type="caution">
    <text evidence="1">The sequence shown here is derived from an EMBL/GenBank/DDBJ whole genome shotgun (WGS) entry which is preliminary data.</text>
</comment>
<keyword evidence="2" id="KW-1185">Reference proteome</keyword>
<reference evidence="2" key="1">
    <citation type="journal article" date="2023" name="Commun. Biol.">
        <title>Genome analysis of Parmales, the sister group of diatoms, reveals the evolutionary specialization of diatoms from phago-mixotrophs to photoautotrophs.</title>
        <authorList>
            <person name="Ban H."/>
            <person name="Sato S."/>
            <person name="Yoshikawa S."/>
            <person name="Yamada K."/>
            <person name="Nakamura Y."/>
            <person name="Ichinomiya M."/>
            <person name="Sato N."/>
            <person name="Blanc-Mathieu R."/>
            <person name="Endo H."/>
            <person name="Kuwata A."/>
            <person name="Ogata H."/>
        </authorList>
    </citation>
    <scope>NUCLEOTIDE SEQUENCE [LARGE SCALE GENOMIC DNA]</scope>
    <source>
        <strain evidence="2">NIES 3700</strain>
    </source>
</reference>
<evidence type="ECO:0000313" key="1">
    <source>
        <dbReference type="EMBL" id="GMI12296.1"/>
    </source>
</evidence>
<evidence type="ECO:0000313" key="2">
    <source>
        <dbReference type="Proteomes" id="UP001165122"/>
    </source>
</evidence>
<sequence length="96" mass="10588">MRQITSFMRDDESLAAVARTCDPFRDIAIDHRNNLLEPKHVFDFHLKEGQGCREDVLDSGYLAGNDGKKAVLGGGAFSEYSGHDALPAFLTPKGMF</sequence>
<name>A0A9W7FHU2_9STRA</name>
<dbReference type="EMBL" id="BRXW01000175">
    <property type="protein sequence ID" value="GMI12296.1"/>
    <property type="molecule type" value="Genomic_DNA"/>
</dbReference>
<accession>A0A9W7FHU2</accession>
<dbReference type="OrthoDB" id="10617568at2759"/>
<dbReference type="Proteomes" id="UP001165122">
    <property type="component" value="Unassembled WGS sequence"/>
</dbReference>
<protein>
    <submittedName>
        <fullName evidence="1">Uncharacterized protein</fullName>
    </submittedName>
</protein>
<dbReference type="AlphaFoldDB" id="A0A9W7FHU2"/>
<gene>
    <name evidence="1" type="ORF">TrLO_g648</name>
</gene>